<name>A0A914MB12_MELIC</name>
<accession>A0A914MB12</accession>
<evidence type="ECO:0000313" key="2">
    <source>
        <dbReference type="Proteomes" id="UP000887563"/>
    </source>
</evidence>
<dbReference type="Proteomes" id="UP000887563">
    <property type="component" value="Unplaced"/>
</dbReference>
<organism evidence="2 3">
    <name type="scientific">Meloidogyne incognita</name>
    <name type="common">Southern root-knot nematode worm</name>
    <name type="synonym">Oxyuris incognita</name>
    <dbReference type="NCBI Taxonomy" id="6306"/>
    <lineage>
        <taxon>Eukaryota</taxon>
        <taxon>Metazoa</taxon>
        <taxon>Ecdysozoa</taxon>
        <taxon>Nematoda</taxon>
        <taxon>Chromadorea</taxon>
        <taxon>Rhabditida</taxon>
        <taxon>Tylenchina</taxon>
        <taxon>Tylenchomorpha</taxon>
        <taxon>Tylenchoidea</taxon>
        <taxon>Meloidogynidae</taxon>
        <taxon>Meloidogyninae</taxon>
        <taxon>Meloidogyne</taxon>
        <taxon>Meloidogyne incognita group</taxon>
    </lineage>
</organism>
<keyword evidence="2" id="KW-1185">Reference proteome</keyword>
<proteinExistence type="predicted"/>
<protein>
    <submittedName>
        <fullName evidence="3">Uncharacterized protein</fullName>
    </submittedName>
</protein>
<feature type="transmembrane region" description="Helical" evidence="1">
    <location>
        <begin position="37"/>
        <end position="65"/>
    </location>
</feature>
<feature type="transmembrane region" description="Helical" evidence="1">
    <location>
        <begin position="6"/>
        <end position="25"/>
    </location>
</feature>
<dbReference type="WBParaSite" id="Minc3s01220g21821">
    <property type="protein sequence ID" value="Minc3s01220g21821"/>
    <property type="gene ID" value="Minc3s01220g21821"/>
</dbReference>
<keyword evidence="1" id="KW-0472">Membrane</keyword>
<evidence type="ECO:0000256" key="1">
    <source>
        <dbReference type="SAM" id="Phobius"/>
    </source>
</evidence>
<keyword evidence="1" id="KW-0812">Transmembrane</keyword>
<evidence type="ECO:0000313" key="3">
    <source>
        <dbReference type="WBParaSite" id="Minc3s01220g21821"/>
    </source>
</evidence>
<dbReference type="AlphaFoldDB" id="A0A914MB12"/>
<sequence>MFVQDFLNWAKLHSIFAFIVPGFILPPRATEDFTVTILIHQLLFILIFMEIALIQTTLCGAYTYACIKVRTCTS</sequence>
<reference evidence="3" key="1">
    <citation type="submission" date="2022-11" db="UniProtKB">
        <authorList>
            <consortium name="WormBaseParasite"/>
        </authorList>
    </citation>
    <scope>IDENTIFICATION</scope>
</reference>
<keyword evidence="1" id="KW-1133">Transmembrane helix</keyword>